<dbReference type="AlphaFoldDB" id="A0A3F3Q5E1"/>
<protein>
    <submittedName>
        <fullName evidence="2">Uncharacterized protein</fullName>
    </submittedName>
</protein>
<keyword evidence="1" id="KW-0812">Transmembrane</keyword>
<gene>
    <name evidence="2" type="ORF">BDQ94DRAFT_141391</name>
</gene>
<evidence type="ECO:0000313" key="3">
    <source>
        <dbReference type="Proteomes" id="UP000253729"/>
    </source>
</evidence>
<dbReference type="Proteomes" id="UP000253729">
    <property type="component" value="Unassembled WGS sequence"/>
</dbReference>
<dbReference type="EMBL" id="KZ852043">
    <property type="protein sequence ID" value="RDH34393.1"/>
    <property type="molecule type" value="Genomic_DNA"/>
</dbReference>
<proteinExistence type="predicted"/>
<reference evidence="2 3" key="1">
    <citation type="submission" date="2018-07" db="EMBL/GenBank/DDBJ databases">
        <title>The genomes of Aspergillus section Nigri reveals drivers in fungal speciation.</title>
        <authorList>
            <consortium name="DOE Joint Genome Institute"/>
            <person name="Vesth T.C."/>
            <person name="Nybo J."/>
            <person name="Theobald S."/>
            <person name="Brandl J."/>
            <person name="Frisvad J.C."/>
            <person name="Nielsen K.F."/>
            <person name="Lyhne E.K."/>
            <person name="Kogle M.E."/>
            <person name="Kuo A."/>
            <person name="Riley R."/>
            <person name="Clum A."/>
            <person name="Nolan M."/>
            <person name="Lipzen A."/>
            <person name="Salamov A."/>
            <person name="Henrissat B."/>
            <person name="Wiebenga A."/>
            <person name="De vries R.P."/>
            <person name="Grigoriev I.V."/>
            <person name="Mortensen U.H."/>
            <person name="Andersen M.R."/>
            <person name="Baker S.E."/>
        </authorList>
    </citation>
    <scope>NUCLEOTIDE SEQUENCE [LARGE SCALE GENOMIC DNA]</scope>
    <source>
        <strain evidence="2 3">CBS 139.54b</strain>
    </source>
</reference>
<name>A0A3F3Q5E1_9EURO</name>
<feature type="transmembrane region" description="Helical" evidence="1">
    <location>
        <begin position="40"/>
        <end position="57"/>
    </location>
</feature>
<sequence length="66" mass="7997">MEFRLVGWPIEIHLFSVSFLFCSFLSVYCFTSLFYHASTISLFFSFLFFYLFVHLFSHSEINWYLA</sequence>
<keyword evidence="1" id="KW-1133">Transmembrane helix</keyword>
<dbReference type="GeneID" id="38134175"/>
<feature type="transmembrane region" description="Helical" evidence="1">
    <location>
        <begin position="12"/>
        <end position="34"/>
    </location>
</feature>
<evidence type="ECO:0000256" key="1">
    <source>
        <dbReference type="SAM" id="Phobius"/>
    </source>
</evidence>
<accession>A0A3F3Q5E1</accession>
<evidence type="ECO:0000313" key="2">
    <source>
        <dbReference type="EMBL" id="RDH34393.1"/>
    </source>
</evidence>
<dbReference type="RefSeq" id="XP_026627415.1">
    <property type="nucleotide sequence ID" value="XM_026765819.1"/>
</dbReference>
<keyword evidence="1" id="KW-0472">Membrane</keyword>
<organism evidence="2 3">
    <name type="scientific">Aspergillus welwitschiae</name>
    <dbReference type="NCBI Taxonomy" id="1341132"/>
    <lineage>
        <taxon>Eukaryota</taxon>
        <taxon>Fungi</taxon>
        <taxon>Dikarya</taxon>
        <taxon>Ascomycota</taxon>
        <taxon>Pezizomycotina</taxon>
        <taxon>Eurotiomycetes</taxon>
        <taxon>Eurotiomycetidae</taxon>
        <taxon>Eurotiales</taxon>
        <taxon>Aspergillaceae</taxon>
        <taxon>Aspergillus</taxon>
        <taxon>Aspergillus subgen. Circumdati</taxon>
    </lineage>
</organism>
<keyword evidence="3" id="KW-1185">Reference proteome</keyword>